<dbReference type="InterPro" id="IPR011990">
    <property type="entry name" value="TPR-like_helical_dom_sf"/>
</dbReference>
<feature type="region of interest" description="Disordered" evidence="5">
    <location>
        <begin position="302"/>
        <end position="349"/>
    </location>
</feature>
<dbReference type="Pfam" id="PF02536">
    <property type="entry name" value="mTERF"/>
    <property type="match status" value="1"/>
</dbReference>
<evidence type="ECO:0000256" key="3">
    <source>
        <dbReference type="ARBA" id="ARBA00022737"/>
    </source>
</evidence>
<evidence type="ECO:0000313" key="7">
    <source>
        <dbReference type="Proteomes" id="UP001642260"/>
    </source>
</evidence>
<dbReference type="PANTHER" id="PTHR13068">
    <property type="entry name" value="CGI-12 PROTEIN-RELATED"/>
    <property type="match status" value="1"/>
</dbReference>
<feature type="compositionally biased region" description="Polar residues" evidence="5">
    <location>
        <begin position="335"/>
        <end position="349"/>
    </location>
</feature>
<keyword evidence="2" id="KW-0805">Transcription regulation</keyword>
<dbReference type="SMART" id="SM00733">
    <property type="entry name" value="Mterf"/>
    <property type="match status" value="2"/>
</dbReference>
<keyword evidence="3" id="KW-0677">Repeat</keyword>
<comment type="caution">
    <text evidence="6">The sequence shown here is derived from an EMBL/GenBank/DDBJ whole genome shotgun (WGS) entry which is preliminary data.</text>
</comment>
<keyword evidence="7" id="KW-1185">Reference proteome</keyword>
<dbReference type="Gene3D" id="1.25.40.10">
    <property type="entry name" value="Tetratricopeptide repeat domain"/>
    <property type="match status" value="1"/>
</dbReference>
<dbReference type="AlphaFoldDB" id="A0ABC8K0S6"/>
<evidence type="ECO:0000256" key="2">
    <source>
        <dbReference type="ARBA" id="ARBA00022472"/>
    </source>
</evidence>
<keyword evidence="2" id="KW-0804">Transcription</keyword>
<dbReference type="InterPro" id="IPR002885">
    <property type="entry name" value="PPR_rpt"/>
</dbReference>
<protein>
    <submittedName>
        <fullName evidence="6">Uncharacterized protein</fullName>
    </submittedName>
</protein>
<evidence type="ECO:0000256" key="1">
    <source>
        <dbReference type="ARBA" id="ARBA00007692"/>
    </source>
</evidence>
<evidence type="ECO:0000256" key="4">
    <source>
        <dbReference type="ARBA" id="ARBA00022946"/>
    </source>
</evidence>
<dbReference type="GO" id="GO:0005737">
    <property type="term" value="C:cytoplasm"/>
    <property type="evidence" value="ECO:0007669"/>
    <property type="project" value="UniProtKB-ARBA"/>
</dbReference>
<evidence type="ECO:0000256" key="5">
    <source>
        <dbReference type="SAM" id="MobiDB-lite"/>
    </source>
</evidence>
<gene>
    <name evidence="6" type="ORF">ERUC_LOCUS17714</name>
</gene>
<dbReference type="EMBL" id="CAKOAT010164043">
    <property type="protein sequence ID" value="CAH8349722.1"/>
    <property type="molecule type" value="Genomic_DNA"/>
</dbReference>
<keyword evidence="4" id="KW-0809">Transit peptide</keyword>
<keyword evidence="2" id="KW-0806">Transcription termination</keyword>
<dbReference type="Gene3D" id="1.25.70.10">
    <property type="entry name" value="Transcription termination factor 3, mitochondrial"/>
    <property type="match status" value="1"/>
</dbReference>
<dbReference type="Pfam" id="PF12854">
    <property type="entry name" value="PPR_1"/>
    <property type="match status" value="1"/>
</dbReference>
<reference evidence="6 7" key="1">
    <citation type="submission" date="2022-03" db="EMBL/GenBank/DDBJ databases">
        <authorList>
            <person name="Macdonald S."/>
            <person name="Ahmed S."/>
            <person name="Newling K."/>
        </authorList>
    </citation>
    <scope>NUCLEOTIDE SEQUENCE [LARGE SCALE GENOMIC DNA]</scope>
</reference>
<proteinExistence type="inferred from homology"/>
<name>A0ABC8K0S6_ERUVS</name>
<organism evidence="6 7">
    <name type="scientific">Eruca vesicaria subsp. sativa</name>
    <name type="common">Garden rocket</name>
    <name type="synonym">Eruca sativa</name>
    <dbReference type="NCBI Taxonomy" id="29727"/>
    <lineage>
        <taxon>Eukaryota</taxon>
        <taxon>Viridiplantae</taxon>
        <taxon>Streptophyta</taxon>
        <taxon>Embryophyta</taxon>
        <taxon>Tracheophyta</taxon>
        <taxon>Spermatophyta</taxon>
        <taxon>Magnoliopsida</taxon>
        <taxon>eudicotyledons</taxon>
        <taxon>Gunneridae</taxon>
        <taxon>Pentapetalae</taxon>
        <taxon>rosids</taxon>
        <taxon>malvids</taxon>
        <taxon>Brassicales</taxon>
        <taxon>Brassicaceae</taxon>
        <taxon>Brassiceae</taxon>
        <taxon>Eruca</taxon>
    </lineage>
</organism>
<sequence length="349" mass="38621">MASFEILSEHSTKFISFLLCCKRPFKIVKKNSTIITVYPQVLIIADSFGPKLQFLKSRGASASELTKVLSKVPKILGSKKDKALSTYYDFVKDIIEADKSYKFKKLCLSFLLPHGCHQENKIMNISVLRELGMPQKLLFSLLTSKVQLVCGKDKFEESLKKRALLMPGGRGERGNASFKSGMNKVPRIAENGEEDPEIVKEARKLFDEFEKGSIPSLLTYNTLIFGMCEKGDVIEAGRLWGGLSNFSLKGILRRSTIDHLLTKVKIRSSLSLSLSADFEISASNPTQCSGGSKHLTLVGSEESLEPDGDETGYINQTLNEESDTKNELEPVTEDFGNSTLGSLPSKSSR</sequence>
<comment type="similarity">
    <text evidence="1">Belongs to the mTERF family.</text>
</comment>
<accession>A0ABC8K0S6</accession>
<dbReference type="InterPro" id="IPR038538">
    <property type="entry name" value="MTERF_sf"/>
</dbReference>
<evidence type="ECO:0000313" key="6">
    <source>
        <dbReference type="EMBL" id="CAH8349722.1"/>
    </source>
</evidence>
<dbReference type="PANTHER" id="PTHR13068:SF220">
    <property type="entry name" value="F8K4.20 PROTEIN-RELATED"/>
    <property type="match status" value="1"/>
</dbReference>
<dbReference type="Proteomes" id="UP001642260">
    <property type="component" value="Unassembled WGS sequence"/>
</dbReference>
<dbReference type="InterPro" id="IPR003690">
    <property type="entry name" value="MTERF"/>
</dbReference>
<dbReference type="GO" id="GO:0006353">
    <property type="term" value="P:DNA-templated transcription termination"/>
    <property type="evidence" value="ECO:0007669"/>
    <property type="project" value="UniProtKB-KW"/>
</dbReference>